<dbReference type="InParanoid" id="D2W0I8"/>
<evidence type="ECO:0000256" key="1">
    <source>
        <dbReference type="SAM" id="Phobius"/>
    </source>
</evidence>
<dbReference type="CDD" id="cd19978">
    <property type="entry name" value="PBP1_ABC_ligand_binding-like"/>
    <property type="match status" value="1"/>
</dbReference>
<reference evidence="3 4" key="1">
    <citation type="journal article" date="2010" name="Cell">
        <title>The genome of Naegleria gruberi illuminates early eukaryotic versatility.</title>
        <authorList>
            <person name="Fritz-Laylin L.K."/>
            <person name="Prochnik S.E."/>
            <person name="Ginger M.L."/>
            <person name="Dacks J.B."/>
            <person name="Carpenter M.L."/>
            <person name="Field M.C."/>
            <person name="Kuo A."/>
            <person name="Paredez A."/>
            <person name="Chapman J."/>
            <person name="Pham J."/>
            <person name="Shu S."/>
            <person name="Neupane R."/>
            <person name="Cipriano M."/>
            <person name="Mancuso J."/>
            <person name="Tu H."/>
            <person name="Salamov A."/>
            <person name="Lindquist E."/>
            <person name="Shapiro H."/>
            <person name="Lucas S."/>
            <person name="Grigoriev I.V."/>
            <person name="Cande W.Z."/>
            <person name="Fulton C."/>
            <person name="Rokhsar D.S."/>
            <person name="Dawson S.C."/>
        </authorList>
    </citation>
    <scope>NUCLEOTIDE SEQUENCE [LARGE SCALE GENOMIC DNA]</scope>
    <source>
        <strain evidence="3 4">NEG-M</strain>
    </source>
</reference>
<keyword evidence="1" id="KW-0812">Transmembrane</keyword>
<dbReference type="SMART" id="SM00044">
    <property type="entry name" value="CYCc"/>
    <property type="match status" value="1"/>
</dbReference>
<dbReference type="GO" id="GO:0035556">
    <property type="term" value="P:intracellular signal transduction"/>
    <property type="evidence" value="ECO:0007669"/>
    <property type="project" value="InterPro"/>
</dbReference>
<proteinExistence type="predicted"/>
<feature type="domain" description="Guanylate cyclase" evidence="2">
    <location>
        <begin position="1418"/>
        <end position="1556"/>
    </location>
</feature>
<dbReference type="PROSITE" id="PS51257">
    <property type="entry name" value="PROKAR_LIPOPROTEIN"/>
    <property type="match status" value="1"/>
</dbReference>
<organism evidence="4">
    <name type="scientific">Naegleria gruberi</name>
    <name type="common">Amoeba</name>
    <dbReference type="NCBI Taxonomy" id="5762"/>
    <lineage>
        <taxon>Eukaryota</taxon>
        <taxon>Discoba</taxon>
        <taxon>Heterolobosea</taxon>
        <taxon>Tetramitia</taxon>
        <taxon>Eutetramitia</taxon>
        <taxon>Vahlkampfiidae</taxon>
        <taxon>Naegleria</taxon>
    </lineage>
</organism>
<dbReference type="Proteomes" id="UP000006671">
    <property type="component" value="Unassembled WGS sequence"/>
</dbReference>
<evidence type="ECO:0000259" key="2">
    <source>
        <dbReference type="PROSITE" id="PS50125"/>
    </source>
</evidence>
<dbReference type="SUPFAM" id="SSF53822">
    <property type="entry name" value="Periplasmic binding protein-like I"/>
    <property type="match status" value="3"/>
</dbReference>
<dbReference type="SUPFAM" id="SSF55073">
    <property type="entry name" value="Nucleotide cyclase"/>
    <property type="match status" value="1"/>
</dbReference>
<dbReference type="OrthoDB" id="2021138at2759"/>
<keyword evidence="4" id="KW-1185">Reference proteome</keyword>
<dbReference type="KEGG" id="ngr:NAEGRDRAFT_53734"/>
<gene>
    <name evidence="3" type="ORF">NAEGRDRAFT_53734</name>
</gene>
<dbReference type="PANTHER" id="PTHR47235:SF1">
    <property type="entry name" value="BLR6548 PROTEIN"/>
    <property type="match status" value="1"/>
</dbReference>
<evidence type="ECO:0000313" key="4">
    <source>
        <dbReference type="Proteomes" id="UP000006671"/>
    </source>
</evidence>
<sequence>MKVLSPLQLISIISCFVLFLFITTNALINPSNPSSDTTTWDLDNEIWFAQSAPLTGPSKRLGIEMRDGILTAFNEFNALGGVFGGKKLKLLTLDDAYEPTNTKVNTNLLLYNITPPNTSTLNQAIFNNSIALDEVKGRKYFGLIGFVGTPTVQNVFTDVLSQVWPLIGSFTGVGWLRTPFYPNIINIRASYDDETAAMVEWLVNVKLIRRISIMYQNDAFGNAGLSGINRSLVKRLNISLCSSGTFPRNTLQVEDAFNTIGKCNPEAIVLIGTYAPLSKYIRLVKDVAFSPYNSTLGYSKANQITFLTVSFVGSSALTEDLSSYQPPSLAYGKTYYTDNVVISQVVPSPMDTSYPIVSSYQRSRKEYAKNLGLDPSLVSFTFIELEGYLVGKLVFTVLKNMIGSLTRSNFIASIYFDFTSGVSDVTNAGGYFNFESVQVGRYKYCNAVNLYDHFLSPSNQTVVSGSCSDNCNQGLKIIYLSNIELKNNTNIRFNIFRDFSWYDTQKCISDTAQIQKQIIIGQSILSTSLRDQFITVGINAALSKRNSNYTRNIELKTLYHDDSASMLKNVVELKTLHESVAFVGVSAESINLDSSNTNSTIDIRGYSEFSNIPLFGVRSTNSMVLRNTFVSSFIHVFPSIMDQLGTVIDYSMKNGENRISIVYSSSNSNSVEVRQLLKSILDSIGIETDSEVDATETISLDSIINQLSSNTANPHSIFLTLSNPDQILSIISQIKKTYSNSSPLFRKGLSVYLINSLFDSSVEAIFSTPLSLIVDENLSVKYVSHLPGSYNSTLQVITDFENSMDTYFPSINYRNNTAYLEGYIIGAMISAFIDSSGGNLDAKGLLNYMYTVQQVTSAGVSFGKLSVGSSPCSLGLRTNYIYAYNQKSQTFSEFNIRNYDMNGCGLVKYKNSKKRAAPTIDISSLEQPLVFARLIPFSGDESLSSSKLSLLNDVIDADDYSKGLSSYINVYNTKTTNQKIQIRTEYFGFTDSRWSLETKVKNMITRQKVFAFVTGFSSDEDFATIDNIKQILTTYDTPMLTTSNSLELRKPFSKYFINMKSSVLDEVASQISYFKNYGSIAIIYHNIPYWTNQSIPLIAEYLEYNSISISLIQGFSGSSDFSSLGVKLQEGNIQSIVLISGSSMSASFISSLIMYQTTYTPNIGILSEAYNNDFVSKTFTVNNYKSALFAHNFLYLSTITFAPKIYSSDICSLSTSSLHTDKQNSFISLFMSNYNYNSTATHMTLEGYSTGFFIETLLNRIYQEMGITKLSTDDLFSGIYSAQTFDISGLNTFGPFGLECSSQSSQLTTNQTSSSCNQKSTTTCDCNQAPRKVYLSRVNIVPTENYYTFTDIDYAFDFSSSCGVSVVKPVLSTTAIVLISLAGFFVILLVIIAISIAYVCISRSESNTKNAPKTGNICCCFTDIQNSTVLWEKCEKGMREGLKLHNDVLRNQLNLFKGFEVKTQGDCFYVVFKDPLDGIDWAMSCQHELMSIAWPSELLQMYDCRTEFNNETKEIVWNGIRVRMGLHFGYAEKIFDKVVNRPDYFGNTINAAARIEASTQGGQVLISEDMFSELWKIHGTNLFKSITLKEDNQATYLETISPSFKSVNGIGESKKSKDFQAIFSTKGRSIKYSENTESTKSEDRKLKYHANDLGEFKLKGLQGMIRLFEIKSDKILERKYSENLRNTEVTKLDMLKQGSQLKSTRTILPLN</sequence>
<dbReference type="Pfam" id="PF00211">
    <property type="entry name" value="Guanylate_cyc"/>
    <property type="match status" value="1"/>
</dbReference>
<keyword evidence="1" id="KW-1133">Transmembrane helix</keyword>
<dbReference type="PANTHER" id="PTHR47235">
    <property type="entry name" value="BLR6548 PROTEIN"/>
    <property type="match status" value="1"/>
</dbReference>
<evidence type="ECO:0000313" key="3">
    <source>
        <dbReference type="EMBL" id="EFC37436.1"/>
    </source>
</evidence>
<dbReference type="InterPro" id="IPR028082">
    <property type="entry name" value="Peripla_BP_I"/>
</dbReference>
<keyword evidence="1" id="KW-0472">Membrane</keyword>
<dbReference type="InterPro" id="IPR029787">
    <property type="entry name" value="Nucleotide_cyclase"/>
</dbReference>
<dbReference type="Gene3D" id="3.30.70.1230">
    <property type="entry name" value="Nucleotide cyclase"/>
    <property type="match status" value="1"/>
</dbReference>
<dbReference type="Gene3D" id="3.40.50.2300">
    <property type="match status" value="6"/>
</dbReference>
<dbReference type="PROSITE" id="PS50125">
    <property type="entry name" value="GUANYLATE_CYCLASE_2"/>
    <property type="match status" value="1"/>
</dbReference>
<dbReference type="EMBL" id="GG738918">
    <property type="protein sequence ID" value="EFC37436.1"/>
    <property type="molecule type" value="Genomic_DNA"/>
</dbReference>
<dbReference type="eggNOG" id="KOG0618">
    <property type="taxonomic scope" value="Eukaryota"/>
</dbReference>
<dbReference type="RefSeq" id="XP_002670180.1">
    <property type="nucleotide sequence ID" value="XM_002670134.1"/>
</dbReference>
<name>D2W0I8_NAEGR</name>
<dbReference type="InterPro" id="IPR001054">
    <property type="entry name" value="A/G_cyclase"/>
</dbReference>
<feature type="transmembrane region" description="Helical" evidence="1">
    <location>
        <begin position="1375"/>
        <end position="1401"/>
    </location>
</feature>
<dbReference type="CDD" id="cd07302">
    <property type="entry name" value="CHD"/>
    <property type="match status" value="1"/>
</dbReference>
<dbReference type="GeneID" id="8861039"/>
<dbReference type="GO" id="GO:0009190">
    <property type="term" value="P:cyclic nucleotide biosynthetic process"/>
    <property type="evidence" value="ECO:0007669"/>
    <property type="project" value="InterPro"/>
</dbReference>
<dbReference type="STRING" id="5762.D2W0I8"/>
<accession>D2W0I8</accession>
<dbReference type="VEuPathDB" id="AmoebaDB:NAEGRDRAFT_53734"/>
<protein>
    <submittedName>
        <fullName evidence="3">Predicted protein</fullName>
    </submittedName>
</protein>